<sequence>MTRLFLFLALLVVVVAISAVLVSIWVTAYDAGRAALRPIFASGTGGAMTPTGFQKIAYLALLLLLVGVTTGWLGGL</sequence>
<evidence type="ECO:0000256" key="1">
    <source>
        <dbReference type="SAM" id="Phobius"/>
    </source>
</evidence>
<keyword evidence="3" id="KW-1185">Reference proteome</keyword>
<gene>
    <name evidence="2" type="ORF">FDT80_13965</name>
</gene>
<keyword evidence="1" id="KW-0812">Transmembrane</keyword>
<reference evidence="2 3" key="1">
    <citation type="submission" date="2019-05" db="EMBL/GenBank/DDBJ databases">
        <title>Sulfitobacter sabulilitoris sp. nov., isolated from a marine sand.</title>
        <authorList>
            <person name="Yoon J.-H."/>
        </authorList>
    </citation>
    <scope>NUCLEOTIDE SEQUENCE [LARGE SCALE GENOMIC DNA]</scope>
    <source>
        <strain evidence="2 3">HSMS-29</strain>
    </source>
</reference>
<accession>A0A5S3PIN6</accession>
<dbReference type="OrthoDB" id="7727257at2"/>
<organism evidence="2 3">
    <name type="scientific">Sulfitobacter sabulilitoris</name>
    <dbReference type="NCBI Taxonomy" id="2562655"/>
    <lineage>
        <taxon>Bacteria</taxon>
        <taxon>Pseudomonadati</taxon>
        <taxon>Pseudomonadota</taxon>
        <taxon>Alphaproteobacteria</taxon>
        <taxon>Rhodobacterales</taxon>
        <taxon>Roseobacteraceae</taxon>
        <taxon>Sulfitobacter</taxon>
    </lineage>
</organism>
<feature type="transmembrane region" description="Helical" evidence="1">
    <location>
        <begin position="56"/>
        <end position="75"/>
    </location>
</feature>
<dbReference type="RefSeq" id="WP_138662916.1">
    <property type="nucleotide sequence ID" value="NZ_VANS01000003.1"/>
</dbReference>
<protein>
    <submittedName>
        <fullName evidence="2">Uncharacterized protein</fullName>
    </submittedName>
</protein>
<dbReference type="AlphaFoldDB" id="A0A5S3PIN6"/>
<proteinExistence type="predicted"/>
<keyword evidence="1" id="KW-0472">Membrane</keyword>
<name>A0A5S3PIN6_9RHOB</name>
<evidence type="ECO:0000313" key="3">
    <source>
        <dbReference type="Proteomes" id="UP000309550"/>
    </source>
</evidence>
<dbReference type="EMBL" id="VANS01000003">
    <property type="protein sequence ID" value="TMM51845.1"/>
    <property type="molecule type" value="Genomic_DNA"/>
</dbReference>
<comment type="caution">
    <text evidence="2">The sequence shown here is derived from an EMBL/GenBank/DDBJ whole genome shotgun (WGS) entry which is preliminary data.</text>
</comment>
<keyword evidence="1" id="KW-1133">Transmembrane helix</keyword>
<dbReference type="Proteomes" id="UP000309550">
    <property type="component" value="Unassembled WGS sequence"/>
</dbReference>
<evidence type="ECO:0000313" key="2">
    <source>
        <dbReference type="EMBL" id="TMM51845.1"/>
    </source>
</evidence>